<evidence type="ECO:0000256" key="13">
    <source>
        <dbReference type="ARBA" id="ARBA00044883"/>
    </source>
</evidence>
<keyword evidence="11" id="KW-0275">Fatty acid biosynthesis</keyword>
<evidence type="ECO:0000256" key="2">
    <source>
        <dbReference type="ARBA" id="ARBA00018769"/>
    </source>
</evidence>
<keyword evidence="4" id="KW-0444">Lipid biosynthesis</keyword>
<evidence type="ECO:0000256" key="11">
    <source>
        <dbReference type="ARBA" id="ARBA00023160"/>
    </source>
</evidence>
<evidence type="ECO:0000313" key="15">
    <source>
        <dbReference type="EMBL" id="WAQ95725.1"/>
    </source>
</evidence>
<dbReference type="SMART" id="SM00825">
    <property type="entry name" value="PKS_KS"/>
    <property type="match status" value="1"/>
</dbReference>
<dbReference type="SUPFAM" id="SSF52151">
    <property type="entry name" value="FabD/lysophospholipase-like"/>
    <property type="match status" value="1"/>
</dbReference>
<dbReference type="InterPro" id="IPR020841">
    <property type="entry name" value="PKS_Beta-ketoAc_synthase_dom"/>
</dbReference>
<keyword evidence="5" id="KW-0378">Hydrolase</keyword>
<evidence type="ECO:0000256" key="12">
    <source>
        <dbReference type="ARBA" id="ARBA00023268"/>
    </source>
</evidence>
<evidence type="ECO:0000256" key="4">
    <source>
        <dbReference type="ARBA" id="ARBA00022516"/>
    </source>
</evidence>
<evidence type="ECO:0000256" key="8">
    <source>
        <dbReference type="ARBA" id="ARBA00023002"/>
    </source>
</evidence>
<proteinExistence type="predicted"/>
<name>A0ABY7DHC4_MYAAR</name>
<evidence type="ECO:0000256" key="5">
    <source>
        <dbReference type="ARBA" id="ARBA00022801"/>
    </source>
</evidence>
<dbReference type="PANTHER" id="PTHR43775:SF7">
    <property type="entry name" value="FATTY ACID SYNTHASE"/>
    <property type="match status" value="1"/>
</dbReference>
<dbReference type="Gene3D" id="3.30.70.3290">
    <property type="match status" value="1"/>
</dbReference>
<keyword evidence="3" id="KW-0596">Phosphopantetheine</keyword>
<accession>A0ABY7DHC4</accession>
<protein>
    <recommendedName>
        <fullName evidence="2">Fatty acid synthase</fullName>
        <ecNumber evidence="1">2.3.1.85</ecNumber>
    </recommendedName>
</protein>
<evidence type="ECO:0000256" key="9">
    <source>
        <dbReference type="ARBA" id="ARBA00023027"/>
    </source>
</evidence>
<evidence type="ECO:0000313" key="16">
    <source>
        <dbReference type="Proteomes" id="UP001164746"/>
    </source>
</evidence>
<comment type="catalytic activity">
    <reaction evidence="13">
        <text>acetyl-CoA + n malonyl-CoA + 2n NADPH + 2n H(+) = a long-chain fatty acid + (n+1) CoA + n CO2 + 2n NADP(+).</text>
        <dbReference type="EC" id="2.3.1.85"/>
    </reaction>
</comment>
<keyword evidence="6" id="KW-0276">Fatty acid metabolism</keyword>
<feature type="domain" description="Ketosynthase family 3 (KS3)" evidence="14">
    <location>
        <begin position="141"/>
        <end position="522"/>
    </location>
</feature>
<gene>
    <name evidence="15" type="ORF">MAR_028415</name>
</gene>
<evidence type="ECO:0000259" key="14">
    <source>
        <dbReference type="PROSITE" id="PS52004"/>
    </source>
</evidence>
<evidence type="ECO:0000256" key="3">
    <source>
        <dbReference type="ARBA" id="ARBA00022450"/>
    </source>
</evidence>
<dbReference type="Gene3D" id="3.40.47.10">
    <property type="match status" value="1"/>
</dbReference>
<dbReference type="InterPro" id="IPR050091">
    <property type="entry name" value="PKS_NRPS_Biosynth_Enz"/>
</dbReference>
<organism evidence="15 16">
    <name type="scientific">Mya arenaria</name>
    <name type="common">Soft-shell clam</name>
    <dbReference type="NCBI Taxonomy" id="6604"/>
    <lineage>
        <taxon>Eukaryota</taxon>
        <taxon>Metazoa</taxon>
        <taxon>Spiralia</taxon>
        <taxon>Lophotrochozoa</taxon>
        <taxon>Mollusca</taxon>
        <taxon>Bivalvia</taxon>
        <taxon>Autobranchia</taxon>
        <taxon>Heteroconchia</taxon>
        <taxon>Euheterodonta</taxon>
        <taxon>Imparidentia</taxon>
        <taxon>Neoheterodontei</taxon>
        <taxon>Myida</taxon>
        <taxon>Myoidea</taxon>
        <taxon>Myidae</taxon>
        <taxon>Mya</taxon>
    </lineage>
</organism>
<keyword evidence="8" id="KW-0560">Oxidoreductase</keyword>
<dbReference type="InterPro" id="IPR001227">
    <property type="entry name" value="Ac_transferase_dom_sf"/>
</dbReference>
<dbReference type="InterPro" id="IPR014043">
    <property type="entry name" value="Acyl_transferase_dom"/>
</dbReference>
<evidence type="ECO:0000256" key="10">
    <source>
        <dbReference type="ARBA" id="ARBA00023098"/>
    </source>
</evidence>
<dbReference type="Pfam" id="PF00698">
    <property type="entry name" value="Acyl_transf_1"/>
    <property type="match status" value="1"/>
</dbReference>
<dbReference type="SUPFAM" id="SSF55048">
    <property type="entry name" value="Probable ACP-binding domain of malonyl-CoA ACP transacylase"/>
    <property type="match status" value="1"/>
</dbReference>
<evidence type="ECO:0000256" key="6">
    <source>
        <dbReference type="ARBA" id="ARBA00022832"/>
    </source>
</evidence>
<sequence>MSERAVDSKHDQEVSMSNGQSYKIHVADIARNIPETETPLFISHLWSMSDISRKTFPDYRGRGLSSHGVRSIPGEVDKPIVVLDGVVGRDRPPLVPSYKVMPAHSLDDAPDLAEGQGLLSPEVMELPEAVHQLPAVSAPCTVPVVISGVSCRLPQSDNMHEFRDNLMNGVDMVTEDSTRWQPGMYGLPKRSGKLKDLSKFDAAFFGVHPKQAHNMDPQLRLLLEVTYEAIVDAGVNPEIVRGSKTGVFIGASASESHEAWSMEPESTVGYGMTGCTRYAVDTACSSSLLALDHALHSIRSGLCDAAVVGGSNLCLKPAVAVQFMKLGMLSPDGMCKSFDAEGNGYCRSEGVVVMYLQKEPVARRIYCTLVHTKTNSITFPSGEVQKQLLEEVYSEAGVSPAMVAYVEAHGTGTKAGDPQEVNTICDVFCKGRNGPVPIGSVKSNMGHAEPASGLAAVAKVIVAMEEGHIPGNLHFENPNPDIPGLVSGQLKVVDNATPWDGGIVGVNSFGFGGSNVHAILKSRTGRETTQNKTCEKRRLFLYAGRSEDGVKDTLRKVRGHGSDLHLHKLMNETAHMPASSHPYRGFTVLNGGENINVQKVTPESRPLWYVFAGMGTQWHGMGRKMMDIDIFRESILRSDKVLQSCGVKLYSLLMNGDESTFENTVNSFVGIAAIQVALVDVLKKMGMSPDGIVGHSVGELGCAYADGGLTAEETVLAAYWRGRCIQEAQLPPGAMAAVGLTWSEALQLCPTGVVPACHNSKDTVTVSGPQEAVRAFVHQLKERNIFAKEVNTAGVAFHSYYMQGIASSLKDALNKVIPTPRPRTSRWISSSIPEHLWCSELAKYSSADYHVNNLVSPVLFQEALQCVPDNAVVVEIAPHCLLQVLPTWHETQSPWPSPRCGLPCSPRDSHDFPLGVLGPLAFMECPHS</sequence>
<dbReference type="Pfam" id="PF02801">
    <property type="entry name" value="Ketoacyl-synt_C"/>
    <property type="match status" value="1"/>
</dbReference>
<dbReference type="SMART" id="SM00827">
    <property type="entry name" value="PKS_AT"/>
    <property type="match status" value="1"/>
</dbReference>
<dbReference type="Proteomes" id="UP001164746">
    <property type="component" value="Chromosome 2"/>
</dbReference>
<dbReference type="PANTHER" id="PTHR43775">
    <property type="entry name" value="FATTY ACID SYNTHASE"/>
    <property type="match status" value="1"/>
</dbReference>
<dbReference type="Pfam" id="PF16197">
    <property type="entry name" value="KAsynt_C_assoc"/>
    <property type="match status" value="1"/>
</dbReference>
<dbReference type="PROSITE" id="PS52004">
    <property type="entry name" value="KS3_2"/>
    <property type="match status" value="1"/>
</dbReference>
<keyword evidence="9" id="KW-0520">NAD</keyword>
<dbReference type="CDD" id="cd00833">
    <property type="entry name" value="PKS"/>
    <property type="match status" value="1"/>
</dbReference>
<dbReference type="Gene3D" id="3.40.366.10">
    <property type="entry name" value="Malonyl-Coenzyme A Acyl Carrier Protein, domain 2"/>
    <property type="match status" value="1"/>
</dbReference>
<dbReference type="SUPFAM" id="SSF53901">
    <property type="entry name" value="Thiolase-like"/>
    <property type="match status" value="1"/>
</dbReference>
<evidence type="ECO:0000256" key="1">
    <source>
        <dbReference type="ARBA" id="ARBA00012873"/>
    </source>
</evidence>
<dbReference type="InterPro" id="IPR032821">
    <property type="entry name" value="PKS_assoc"/>
</dbReference>
<dbReference type="EMBL" id="CP111013">
    <property type="protein sequence ID" value="WAQ95725.1"/>
    <property type="molecule type" value="Genomic_DNA"/>
</dbReference>
<reference evidence="15" key="1">
    <citation type="submission" date="2022-11" db="EMBL/GenBank/DDBJ databases">
        <title>Centuries of genome instability and evolution in soft-shell clam transmissible cancer (bioRxiv).</title>
        <authorList>
            <person name="Hart S.F.M."/>
            <person name="Yonemitsu M.A."/>
            <person name="Giersch R.M."/>
            <person name="Beal B.F."/>
            <person name="Arriagada G."/>
            <person name="Davis B.W."/>
            <person name="Ostrander E.A."/>
            <person name="Goff S.P."/>
            <person name="Metzger M.J."/>
        </authorList>
    </citation>
    <scope>NUCLEOTIDE SEQUENCE</scope>
    <source>
        <strain evidence="15">MELC-2E11</strain>
        <tissue evidence="15">Siphon/mantle</tissue>
    </source>
</reference>
<keyword evidence="7" id="KW-0521">NADP</keyword>
<dbReference type="EC" id="2.3.1.85" evidence="1"/>
<dbReference type="InterPro" id="IPR014030">
    <property type="entry name" value="Ketoacyl_synth_N"/>
</dbReference>
<dbReference type="InterPro" id="IPR016039">
    <property type="entry name" value="Thiolase-like"/>
</dbReference>
<keyword evidence="16" id="KW-1185">Reference proteome</keyword>
<dbReference type="Pfam" id="PF00109">
    <property type="entry name" value="ketoacyl-synt"/>
    <property type="match status" value="1"/>
</dbReference>
<keyword evidence="12" id="KW-0511">Multifunctional enzyme</keyword>
<dbReference type="InterPro" id="IPR016035">
    <property type="entry name" value="Acyl_Trfase/lysoPLipase"/>
</dbReference>
<dbReference type="InterPro" id="IPR014031">
    <property type="entry name" value="Ketoacyl_synth_C"/>
</dbReference>
<dbReference type="InterPro" id="IPR016036">
    <property type="entry name" value="Malonyl_transacylase_ACP-bd"/>
</dbReference>
<evidence type="ECO:0000256" key="7">
    <source>
        <dbReference type="ARBA" id="ARBA00022857"/>
    </source>
</evidence>
<keyword evidence="10" id="KW-0443">Lipid metabolism</keyword>